<dbReference type="Proteomes" id="UP000094469">
    <property type="component" value="Unassembled WGS sequence"/>
</dbReference>
<dbReference type="FunFam" id="3.40.50.1000:FF:000022">
    <property type="entry name" value="Phosphoglycolate phosphatase"/>
    <property type="match status" value="1"/>
</dbReference>
<dbReference type="PANTHER" id="PTHR43434:SF20">
    <property type="entry name" value="5'-NUCLEOTIDASE"/>
    <property type="match status" value="1"/>
</dbReference>
<dbReference type="InterPro" id="IPR036412">
    <property type="entry name" value="HAD-like_sf"/>
</dbReference>
<dbReference type="InterPro" id="IPR006439">
    <property type="entry name" value="HAD-SF_hydro_IA"/>
</dbReference>
<dbReference type="InterPro" id="IPR041492">
    <property type="entry name" value="HAD_2"/>
</dbReference>
<gene>
    <name evidence="1" type="ORF">BCR24_11180</name>
</gene>
<dbReference type="PANTHER" id="PTHR43434">
    <property type="entry name" value="PHOSPHOGLYCOLATE PHOSPHATASE"/>
    <property type="match status" value="1"/>
</dbReference>
<keyword evidence="1" id="KW-0378">Hydrolase</keyword>
<dbReference type="SUPFAM" id="SSF56784">
    <property type="entry name" value="HAD-like"/>
    <property type="match status" value="1"/>
</dbReference>
<reference evidence="2" key="1">
    <citation type="submission" date="2016-09" db="EMBL/GenBank/DDBJ databases">
        <authorList>
            <person name="Gulvik C.A."/>
        </authorList>
    </citation>
    <scope>NUCLEOTIDE SEQUENCE [LARGE SCALE GENOMIC DNA]</scope>
    <source>
        <strain evidence="2">LMG 26676</strain>
    </source>
</reference>
<proteinExistence type="predicted"/>
<dbReference type="EMBL" id="MIKC01000003">
    <property type="protein sequence ID" value="OEG23589.1"/>
    <property type="molecule type" value="Genomic_DNA"/>
</dbReference>
<organism evidence="1 2">
    <name type="scientific">Enterococcus ureilyticus</name>
    <dbReference type="NCBI Taxonomy" id="1131292"/>
    <lineage>
        <taxon>Bacteria</taxon>
        <taxon>Bacillati</taxon>
        <taxon>Bacillota</taxon>
        <taxon>Bacilli</taxon>
        <taxon>Lactobacillales</taxon>
        <taxon>Enterococcaceae</taxon>
        <taxon>Enterococcus</taxon>
    </lineage>
</organism>
<dbReference type="Pfam" id="PF13419">
    <property type="entry name" value="HAD_2"/>
    <property type="match status" value="1"/>
</dbReference>
<dbReference type="InterPro" id="IPR050155">
    <property type="entry name" value="HAD-like_hydrolase_sf"/>
</dbReference>
<dbReference type="STRING" id="1131292.BCR24_11180"/>
<dbReference type="AlphaFoldDB" id="A0A1E5HF71"/>
<dbReference type="Gene3D" id="3.40.50.1000">
    <property type="entry name" value="HAD superfamily/HAD-like"/>
    <property type="match status" value="1"/>
</dbReference>
<dbReference type="SFLD" id="SFLDG01135">
    <property type="entry name" value="C1.5.6:_HAD__Beta-PGM__Phospha"/>
    <property type="match status" value="1"/>
</dbReference>
<dbReference type="RefSeq" id="WP_069639063.1">
    <property type="nucleotide sequence ID" value="NZ_JAFBEZ010000010.1"/>
</dbReference>
<dbReference type="GO" id="GO:0005829">
    <property type="term" value="C:cytosol"/>
    <property type="evidence" value="ECO:0007669"/>
    <property type="project" value="TreeGrafter"/>
</dbReference>
<name>A0A1E5HF71_9ENTE</name>
<accession>A0A1E5HF71</accession>
<keyword evidence="2" id="KW-1185">Reference proteome</keyword>
<dbReference type="SFLD" id="SFLDG01129">
    <property type="entry name" value="C1.5:_HAD__Beta-PGM__Phosphata"/>
    <property type="match status" value="1"/>
</dbReference>
<evidence type="ECO:0000313" key="1">
    <source>
        <dbReference type="EMBL" id="OEG23589.1"/>
    </source>
</evidence>
<sequence length="217" mass="24408">MSYKTILFDLDGTITDSGEGIMHSVVYALKKMKVKIPDQKELYSFIGPPLTDSFKRLYHFDDLKASLAVEYYRDYYQKQGIYENHVYAGISELLINLKAAGCTLYIATSKPEIYAKQILTHFDLSSYFDGIYGASLDGGRSRKGDVIQYALKKSAITHFEETLMVGDRSHDIIGAKENRLTSIGVLYGFGDQAELELAGADYIVETPKEIEKIIINN</sequence>
<dbReference type="OrthoDB" id="9792518at2"/>
<evidence type="ECO:0000313" key="2">
    <source>
        <dbReference type="Proteomes" id="UP000094469"/>
    </source>
</evidence>
<dbReference type="GO" id="GO:0016787">
    <property type="term" value="F:hydrolase activity"/>
    <property type="evidence" value="ECO:0007669"/>
    <property type="project" value="UniProtKB-KW"/>
</dbReference>
<dbReference type="NCBIfam" id="TIGR01549">
    <property type="entry name" value="HAD-SF-IA-v1"/>
    <property type="match status" value="1"/>
</dbReference>
<dbReference type="SFLD" id="SFLDS00003">
    <property type="entry name" value="Haloacid_Dehalogenase"/>
    <property type="match status" value="1"/>
</dbReference>
<comment type="caution">
    <text evidence="1">The sequence shown here is derived from an EMBL/GenBank/DDBJ whole genome shotgun (WGS) entry which is preliminary data.</text>
</comment>
<dbReference type="CDD" id="cd04302">
    <property type="entry name" value="HAD_5NT"/>
    <property type="match status" value="1"/>
</dbReference>
<dbReference type="Gene3D" id="1.10.150.240">
    <property type="entry name" value="Putative phosphatase, domain 2"/>
    <property type="match status" value="1"/>
</dbReference>
<dbReference type="InterPro" id="IPR023214">
    <property type="entry name" value="HAD_sf"/>
</dbReference>
<dbReference type="InterPro" id="IPR023198">
    <property type="entry name" value="PGP-like_dom2"/>
</dbReference>
<protein>
    <submittedName>
        <fullName evidence="1">Hydrolase</fullName>
    </submittedName>
</protein>
<dbReference type="GO" id="GO:0004713">
    <property type="term" value="F:protein tyrosine kinase activity"/>
    <property type="evidence" value="ECO:0007669"/>
    <property type="project" value="TreeGrafter"/>
</dbReference>